<proteinExistence type="predicted"/>
<reference evidence="6 7" key="1">
    <citation type="submission" date="2024-09" db="EMBL/GenBank/DDBJ databases">
        <authorList>
            <person name="Sun Q."/>
            <person name="Mori K."/>
        </authorList>
    </citation>
    <scope>NUCLEOTIDE SEQUENCE [LARGE SCALE GENOMIC DNA]</scope>
    <source>
        <strain evidence="6 7">CICC 10874</strain>
    </source>
</reference>
<dbReference type="InterPro" id="IPR015424">
    <property type="entry name" value="PyrdxlP-dep_Trfase"/>
</dbReference>
<evidence type="ECO:0000256" key="4">
    <source>
        <dbReference type="ARBA" id="ARBA00022898"/>
    </source>
</evidence>
<name>A0ABV6R858_9MICO</name>
<dbReference type="SUPFAM" id="SSF53383">
    <property type="entry name" value="PLP-dependent transferases"/>
    <property type="match status" value="1"/>
</dbReference>
<evidence type="ECO:0000256" key="2">
    <source>
        <dbReference type="ARBA" id="ARBA00022576"/>
    </source>
</evidence>
<dbReference type="PANTHER" id="PTHR42790:SF19">
    <property type="entry name" value="KYNURENINE_ALPHA-AMINOADIPATE AMINOTRANSFERASE, MITOCHONDRIAL"/>
    <property type="match status" value="1"/>
</dbReference>
<keyword evidence="3" id="KW-0808">Transferase</keyword>
<dbReference type="Gene3D" id="3.90.1150.10">
    <property type="entry name" value="Aspartate Aminotransferase, domain 1"/>
    <property type="match status" value="1"/>
</dbReference>
<dbReference type="Pfam" id="PF00155">
    <property type="entry name" value="Aminotran_1_2"/>
    <property type="match status" value="1"/>
</dbReference>
<dbReference type="RefSeq" id="WP_376978498.1">
    <property type="nucleotide sequence ID" value="NZ_JBHLSV010000004.1"/>
</dbReference>
<gene>
    <name evidence="6" type="ORF">ACFFF6_04205</name>
</gene>
<dbReference type="EMBL" id="JBHLSV010000004">
    <property type="protein sequence ID" value="MFC0673157.1"/>
    <property type="molecule type" value="Genomic_DNA"/>
</dbReference>
<dbReference type="GO" id="GO:0008483">
    <property type="term" value="F:transaminase activity"/>
    <property type="evidence" value="ECO:0007669"/>
    <property type="project" value="UniProtKB-KW"/>
</dbReference>
<comment type="caution">
    <text evidence="6">The sequence shown here is derived from an EMBL/GenBank/DDBJ whole genome shotgun (WGS) entry which is preliminary data.</text>
</comment>
<dbReference type="Proteomes" id="UP001589793">
    <property type="component" value="Unassembled WGS sequence"/>
</dbReference>
<keyword evidence="4" id="KW-0663">Pyridoxal phosphate</keyword>
<dbReference type="PANTHER" id="PTHR42790">
    <property type="entry name" value="AMINOTRANSFERASE"/>
    <property type="match status" value="1"/>
</dbReference>
<dbReference type="InterPro" id="IPR004839">
    <property type="entry name" value="Aminotransferase_I/II_large"/>
</dbReference>
<evidence type="ECO:0000313" key="7">
    <source>
        <dbReference type="Proteomes" id="UP001589793"/>
    </source>
</evidence>
<evidence type="ECO:0000256" key="3">
    <source>
        <dbReference type="ARBA" id="ARBA00022679"/>
    </source>
</evidence>
<organism evidence="6 7">
    <name type="scientific">Brachybacterium hainanense</name>
    <dbReference type="NCBI Taxonomy" id="1541174"/>
    <lineage>
        <taxon>Bacteria</taxon>
        <taxon>Bacillati</taxon>
        <taxon>Actinomycetota</taxon>
        <taxon>Actinomycetes</taxon>
        <taxon>Micrococcales</taxon>
        <taxon>Dermabacteraceae</taxon>
        <taxon>Brachybacterium</taxon>
    </lineage>
</organism>
<accession>A0ABV6R858</accession>
<sequence length="414" mass="43927">MTTTTTAPERIAGTLLSELGARPDRSRGFGAAAPVREGTVPMLGGAPSADLLPLAAIREAAGALTADAPALTAALQYSQPAGIGALREWIARREGVAPHRVLVTNGAFHGLSLLVDALLDRGDEIIVEDPTYPLIFRNLQHKESRLIPLAVTADGLDIDALEARLDAGARPKLLYTVPDFHNPTGLVTPADQRARLVELAERRGFLLVSDNAYAGLGFPGAEAPPADYPLDSELVAHVRTFSKVLGPGLRLGWLVLPDWLVAPVTRLRANQDQHSSVLVQSIVERIVGAGDHASVAGGFDAIADRARAAYAERFDLVASILDQGVPGGIEVAHRTGGIFLWARLRAGDVALAAAQHLARTRYGTDAVLGRCFFLGDPEDDRGALRIGISHLPPEQLRVGAERLVAALADPEARR</sequence>
<dbReference type="InterPro" id="IPR015422">
    <property type="entry name" value="PyrdxlP-dep_Trfase_small"/>
</dbReference>
<keyword evidence="7" id="KW-1185">Reference proteome</keyword>
<feature type="domain" description="Aminotransferase class I/classII large" evidence="5">
    <location>
        <begin position="68"/>
        <end position="403"/>
    </location>
</feature>
<dbReference type="CDD" id="cd00609">
    <property type="entry name" value="AAT_like"/>
    <property type="match status" value="1"/>
</dbReference>
<dbReference type="Gene3D" id="3.40.640.10">
    <property type="entry name" value="Type I PLP-dependent aspartate aminotransferase-like (Major domain)"/>
    <property type="match status" value="1"/>
</dbReference>
<protein>
    <submittedName>
        <fullName evidence="6">PLP-dependent aminotransferase family protein</fullName>
    </submittedName>
</protein>
<dbReference type="InterPro" id="IPR015421">
    <property type="entry name" value="PyrdxlP-dep_Trfase_major"/>
</dbReference>
<evidence type="ECO:0000313" key="6">
    <source>
        <dbReference type="EMBL" id="MFC0673157.1"/>
    </source>
</evidence>
<keyword evidence="2 6" id="KW-0032">Aminotransferase</keyword>
<evidence type="ECO:0000256" key="1">
    <source>
        <dbReference type="ARBA" id="ARBA00001933"/>
    </source>
</evidence>
<evidence type="ECO:0000259" key="5">
    <source>
        <dbReference type="Pfam" id="PF00155"/>
    </source>
</evidence>
<dbReference type="InterPro" id="IPR050859">
    <property type="entry name" value="Class-I_PLP-dep_aminotransf"/>
</dbReference>
<comment type="cofactor">
    <cofactor evidence="1">
        <name>pyridoxal 5'-phosphate</name>
        <dbReference type="ChEBI" id="CHEBI:597326"/>
    </cofactor>
</comment>